<accession>A0A517SWV3</accession>
<proteinExistence type="predicted"/>
<name>A0A517SWV3_9BACT</name>
<dbReference type="Proteomes" id="UP000315003">
    <property type="component" value="Chromosome"/>
</dbReference>
<evidence type="ECO:0000313" key="1">
    <source>
        <dbReference type="EMBL" id="QDT60612.1"/>
    </source>
</evidence>
<gene>
    <name evidence="1" type="ORF">SV7mr_31360</name>
</gene>
<evidence type="ECO:0000313" key="2">
    <source>
        <dbReference type="Proteomes" id="UP000315003"/>
    </source>
</evidence>
<keyword evidence="2" id="KW-1185">Reference proteome</keyword>
<reference evidence="1 2" key="1">
    <citation type="submission" date="2019-02" db="EMBL/GenBank/DDBJ databases">
        <title>Deep-cultivation of Planctomycetes and their phenomic and genomic characterization uncovers novel biology.</title>
        <authorList>
            <person name="Wiegand S."/>
            <person name="Jogler M."/>
            <person name="Boedeker C."/>
            <person name="Pinto D."/>
            <person name="Vollmers J."/>
            <person name="Rivas-Marin E."/>
            <person name="Kohn T."/>
            <person name="Peeters S.H."/>
            <person name="Heuer A."/>
            <person name="Rast P."/>
            <person name="Oberbeckmann S."/>
            <person name="Bunk B."/>
            <person name="Jeske O."/>
            <person name="Meyerdierks A."/>
            <person name="Storesund J.E."/>
            <person name="Kallscheuer N."/>
            <person name="Luecker S."/>
            <person name="Lage O.M."/>
            <person name="Pohl T."/>
            <person name="Merkel B.J."/>
            <person name="Hornburger P."/>
            <person name="Mueller R.-W."/>
            <person name="Bruemmer F."/>
            <person name="Labrenz M."/>
            <person name="Spormann A.M."/>
            <person name="Op den Camp H."/>
            <person name="Overmann J."/>
            <person name="Amann R."/>
            <person name="Jetten M.S.M."/>
            <person name="Mascher T."/>
            <person name="Medema M.H."/>
            <person name="Devos D.P."/>
            <person name="Kaster A.-K."/>
            <person name="Ovreas L."/>
            <person name="Rohde M."/>
            <person name="Galperin M.Y."/>
            <person name="Jogler C."/>
        </authorList>
    </citation>
    <scope>NUCLEOTIDE SEQUENCE [LARGE SCALE GENOMIC DNA]</scope>
    <source>
        <strain evidence="1 2">SV_7m_r</strain>
    </source>
</reference>
<sequence>MSTRATIAVRRPSGDYLATYLHFDGYPEHAGRLLEEHFLNAEQVEALVDRGDIRFLHSEIGDPEYYDNGDSPAKLPTRDALVDYAKNLGARYLYVFDDATWSCLEL</sequence>
<organism evidence="1 2">
    <name type="scientific">Stieleria bergensis</name>
    <dbReference type="NCBI Taxonomy" id="2528025"/>
    <lineage>
        <taxon>Bacteria</taxon>
        <taxon>Pseudomonadati</taxon>
        <taxon>Planctomycetota</taxon>
        <taxon>Planctomycetia</taxon>
        <taxon>Pirellulales</taxon>
        <taxon>Pirellulaceae</taxon>
        <taxon>Stieleria</taxon>
    </lineage>
</organism>
<dbReference type="AlphaFoldDB" id="A0A517SWV3"/>
<dbReference type="OrthoDB" id="281660at2"/>
<protein>
    <submittedName>
        <fullName evidence="1">Uncharacterized protein</fullName>
    </submittedName>
</protein>
<dbReference type="EMBL" id="CP036272">
    <property type="protein sequence ID" value="QDT60612.1"/>
    <property type="molecule type" value="Genomic_DNA"/>
</dbReference>
<dbReference type="RefSeq" id="WP_145273561.1">
    <property type="nucleotide sequence ID" value="NZ_CP036272.1"/>
</dbReference>